<evidence type="ECO:0000256" key="3">
    <source>
        <dbReference type="ARBA" id="ARBA00022840"/>
    </source>
</evidence>
<evidence type="ECO:0000313" key="5">
    <source>
        <dbReference type="EMBL" id="MPM15405.1"/>
    </source>
</evidence>
<keyword evidence="3" id="KW-0067">ATP-binding</keyword>
<comment type="caution">
    <text evidence="5">The sequence shown here is derived from an EMBL/GenBank/DDBJ whole genome shotgun (WGS) entry which is preliminary data.</text>
</comment>
<dbReference type="GO" id="GO:0006355">
    <property type="term" value="P:regulation of DNA-templated transcription"/>
    <property type="evidence" value="ECO:0007669"/>
    <property type="project" value="InterPro"/>
</dbReference>
<dbReference type="EMBL" id="VSSQ01002438">
    <property type="protein sequence ID" value="MPM15405.1"/>
    <property type="molecule type" value="Genomic_DNA"/>
</dbReference>
<dbReference type="Pfam" id="PF02237">
    <property type="entry name" value="BPL_C"/>
    <property type="match status" value="1"/>
</dbReference>
<keyword evidence="1 5" id="KW-0436">Ligase</keyword>
<dbReference type="GO" id="GO:0005737">
    <property type="term" value="C:cytoplasm"/>
    <property type="evidence" value="ECO:0007669"/>
    <property type="project" value="TreeGrafter"/>
</dbReference>
<protein>
    <submittedName>
        <fullName evidence="5">Bifunctional ligase/repressor BirA</fullName>
        <ecNumber evidence="5">6.3.4.15</ecNumber>
    </submittedName>
</protein>
<dbReference type="PANTHER" id="PTHR12835">
    <property type="entry name" value="BIOTIN PROTEIN LIGASE"/>
    <property type="match status" value="1"/>
</dbReference>
<dbReference type="CDD" id="cd16442">
    <property type="entry name" value="BPL"/>
    <property type="match status" value="1"/>
</dbReference>
<dbReference type="InterPro" id="IPR004143">
    <property type="entry name" value="BPL_LPL_catalytic"/>
</dbReference>
<gene>
    <name evidence="5" type="primary">birA_21</name>
    <name evidence="5" type="ORF">SDC9_61776</name>
</gene>
<dbReference type="SUPFAM" id="SSF55681">
    <property type="entry name" value="Class II aaRS and biotin synthetases"/>
    <property type="match status" value="1"/>
</dbReference>
<evidence type="ECO:0000256" key="2">
    <source>
        <dbReference type="ARBA" id="ARBA00022741"/>
    </source>
</evidence>
<dbReference type="SUPFAM" id="SSF46785">
    <property type="entry name" value="Winged helix' DNA-binding domain"/>
    <property type="match status" value="1"/>
</dbReference>
<dbReference type="HAMAP" id="MF_00978">
    <property type="entry name" value="Bifunct_BirA"/>
    <property type="match status" value="1"/>
</dbReference>
<accession>A0A644XGQ8</accession>
<proteinExistence type="inferred from homology"/>
<dbReference type="InterPro" id="IPR004408">
    <property type="entry name" value="Biotin_CoA_COase_ligase"/>
</dbReference>
<dbReference type="SUPFAM" id="SSF50037">
    <property type="entry name" value="C-terminal domain of transcriptional repressors"/>
    <property type="match status" value="1"/>
</dbReference>
<dbReference type="PANTHER" id="PTHR12835:SF5">
    <property type="entry name" value="BIOTIN--PROTEIN LIGASE"/>
    <property type="match status" value="1"/>
</dbReference>
<dbReference type="InterPro" id="IPR030855">
    <property type="entry name" value="Bifunct_BirA"/>
</dbReference>
<dbReference type="AlphaFoldDB" id="A0A644XGQ8"/>
<dbReference type="Gene3D" id="1.10.10.10">
    <property type="entry name" value="Winged helix-like DNA-binding domain superfamily/Winged helix DNA-binding domain"/>
    <property type="match status" value="1"/>
</dbReference>
<name>A0A644XGQ8_9ZZZZ</name>
<dbReference type="InterPro" id="IPR008988">
    <property type="entry name" value="Transcriptional_repressor_C"/>
</dbReference>
<organism evidence="5">
    <name type="scientific">bioreactor metagenome</name>
    <dbReference type="NCBI Taxonomy" id="1076179"/>
    <lineage>
        <taxon>unclassified sequences</taxon>
        <taxon>metagenomes</taxon>
        <taxon>ecological metagenomes</taxon>
    </lineage>
</organism>
<evidence type="ECO:0000256" key="1">
    <source>
        <dbReference type="ARBA" id="ARBA00022598"/>
    </source>
</evidence>
<dbReference type="Pfam" id="PF08279">
    <property type="entry name" value="HTH_11"/>
    <property type="match status" value="1"/>
</dbReference>
<dbReference type="Gene3D" id="2.30.30.100">
    <property type="match status" value="1"/>
</dbReference>
<dbReference type="InterPro" id="IPR003142">
    <property type="entry name" value="BPL_C"/>
</dbReference>
<dbReference type="NCBIfam" id="TIGR00121">
    <property type="entry name" value="birA_ligase"/>
    <property type="match status" value="1"/>
</dbReference>
<dbReference type="GO" id="GO:0005524">
    <property type="term" value="F:ATP binding"/>
    <property type="evidence" value="ECO:0007669"/>
    <property type="project" value="UniProtKB-KW"/>
</dbReference>
<dbReference type="InterPro" id="IPR036388">
    <property type="entry name" value="WH-like_DNA-bd_sf"/>
</dbReference>
<dbReference type="InterPro" id="IPR045864">
    <property type="entry name" value="aa-tRNA-synth_II/BPL/LPL"/>
</dbReference>
<sequence>MSTKEKVLQFLEQHKGESISGQDLADKLEVSRTSVWKAINGLKKEGYQIEATTNKGYQLSIDTDLLSEAAIVPLLSEALKGHRVIAHKTIDSTNLEAKRIVNEDPTFEGVILSEEQTKGRGRLGRVFYSPSESGLYMSLVLRPVADLDNATLITTAAAVAVCQAIETLTGKKPQIKWVNDIFLDGRKVCGILTEGIMDMESRTIGTIILGIGLNFREPETDFPDEIQSIAGTLFDKKNAAVTRNQMVAEILNRFYLLYPDLAKRSYLDEYRKRCFVLGEQVTFPQENETIEAKAIAIDNDGGLVVALPNGETKTLTFGEISIKIKKERRKII</sequence>
<keyword evidence="2" id="KW-0547">Nucleotide-binding</keyword>
<evidence type="ECO:0000259" key="4">
    <source>
        <dbReference type="PROSITE" id="PS51733"/>
    </source>
</evidence>
<dbReference type="GO" id="GO:0004077">
    <property type="term" value="F:biotin--[biotin carboxyl-carrier protein] ligase activity"/>
    <property type="evidence" value="ECO:0007669"/>
    <property type="project" value="UniProtKB-EC"/>
</dbReference>
<dbReference type="Gene3D" id="3.30.930.10">
    <property type="entry name" value="Bira Bifunctional Protein, Domain 2"/>
    <property type="match status" value="1"/>
</dbReference>
<feature type="domain" description="BPL/LPL catalytic" evidence="4">
    <location>
        <begin position="69"/>
        <end position="262"/>
    </location>
</feature>
<dbReference type="InterPro" id="IPR013196">
    <property type="entry name" value="HTH_11"/>
</dbReference>
<dbReference type="EC" id="6.3.4.15" evidence="5"/>
<dbReference type="Pfam" id="PF03099">
    <property type="entry name" value="BPL_LplA_LipB"/>
    <property type="match status" value="1"/>
</dbReference>
<dbReference type="PROSITE" id="PS51733">
    <property type="entry name" value="BPL_LPL_CATALYTIC"/>
    <property type="match status" value="1"/>
</dbReference>
<dbReference type="InterPro" id="IPR036390">
    <property type="entry name" value="WH_DNA-bd_sf"/>
</dbReference>
<reference evidence="5" key="1">
    <citation type="submission" date="2019-08" db="EMBL/GenBank/DDBJ databases">
        <authorList>
            <person name="Kucharzyk K."/>
            <person name="Murdoch R.W."/>
            <person name="Higgins S."/>
            <person name="Loffler F."/>
        </authorList>
    </citation>
    <scope>NUCLEOTIDE SEQUENCE</scope>
</reference>